<dbReference type="PANTHER" id="PTHR37285">
    <property type="entry name" value="SPORE WALL MATURATION PROTEIN DIT1"/>
    <property type="match status" value="1"/>
</dbReference>
<dbReference type="InterPro" id="IPR007817">
    <property type="entry name" value="Isocyanide_synthase_DIT1"/>
</dbReference>
<dbReference type="AlphaFoldDB" id="D8R0T2"/>
<accession>D8R0T2</accession>
<dbReference type="InParanoid" id="D8R0T2"/>
<evidence type="ECO:0000313" key="2">
    <source>
        <dbReference type="Proteomes" id="UP000001514"/>
    </source>
</evidence>
<evidence type="ECO:0000313" key="1">
    <source>
        <dbReference type="EMBL" id="EFJ34135.1"/>
    </source>
</evidence>
<dbReference type="Proteomes" id="UP000001514">
    <property type="component" value="Unassembled WGS sequence"/>
</dbReference>
<dbReference type="OrthoDB" id="429813at2759"/>
<dbReference type="PANTHER" id="PTHR37285:SF5">
    <property type="entry name" value="SPORE WALL MATURATION PROTEIN DIT1"/>
    <property type="match status" value="1"/>
</dbReference>
<gene>
    <name evidence="1" type="ORF">SELMODRAFT_143086</name>
</gene>
<dbReference type="KEGG" id="smo:SELMODRAFT_143086"/>
<keyword evidence="2" id="KW-1185">Reference proteome</keyword>
<dbReference type="HOGENOM" id="CLU_025510_1_0_1"/>
<dbReference type="eggNOG" id="ENOG502QRI9">
    <property type="taxonomic scope" value="Eukaryota"/>
</dbReference>
<organism evidence="2">
    <name type="scientific">Selaginella moellendorffii</name>
    <name type="common">Spikemoss</name>
    <dbReference type="NCBI Taxonomy" id="88036"/>
    <lineage>
        <taxon>Eukaryota</taxon>
        <taxon>Viridiplantae</taxon>
        <taxon>Streptophyta</taxon>
        <taxon>Embryophyta</taxon>
        <taxon>Tracheophyta</taxon>
        <taxon>Lycopodiopsida</taxon>
        <taxon>Selaginellales</taxon>
        <taxon>Selaginellaceae</taxon>
        <taxon>Selaginella</taxon>
    </lineage>
</organism>
<sequence length="388" mass="43812">MTRSCLLDTSTADQEVDEITARALEIIEKNFIHFASNDQWFTSGGKQRFGERVRYHVARNVPLEFILPAFPVKSCNPDKTLGKFPDKAEELAIRSMKIIADLVKEVYPPGVHYNIVSDGHVFSDLVGADDATVDSYGRMFREMAHDLHPGLINFFRLDDFLLDNQDEDSIAALISNTVLEHPIETKLTSSAETARRALLCLFGNDESSVRKDIQESVETRNLHHGFSRFMLEDLQEHKSCKGLPSLAAKEELCSKVGFLMLLRNRAYSAMVEWLFPLALRVSIHPHPNRGPKYGINVIHTSLLAAQRSSEEKNFHIPTPWHNAVVELADGKFMLLHSKVIRSGELSGKLACEELGSNEQLLLKRDGYTIELVRFPDGRPSHYKQIKAC</sequence>
<reference evidence="1 2" key="1">
    <citation type="journal article" date="2011" name="Science">
        <title>The Selaginella genome identifies genetic changes associated with the evolution of vascular plants.</title>
        <authorList>
            <person name="Banks J.A."/>
            <person name="Nishiyama T."/>
            <person name="Hasebe M."/>
            <person name="Bowman J.L."/>
            <person name="Gribskov M."/>
            <person name="dePamphilis C."/>
            <person name="Albert V.A."/>
            <person name="Aono N."/>
            <person name="Aoyama T."/>
            <person name="Ambrose B.A."/>
            <person name="Ashton N.W."/>
            <person name="Axtell M.J."/>
            <person name="Barker E."/>
            <person name="Barker M.S."/>
            <person name="Bennetzen J.L."/>
            <person name="Bonawitz N.D."/>
            <person name="Chapple C."/>
            <person name="Cheng C."/>
            <person name="Correa L.G."/>
            <person name="Dacre M."/>
            <person name="DeBarry J."/>
            <person name="Dreyer I."/>
            <person name="Elias M."/>
            <person name="Engstrom E.M."/>
            <person name="Estelle M."/>
            <person name="Feng L."/>
            <person name="Finet C."/>
            <person name="Floyd S.K."/>
            <person name="Frommer W.B."/>
            <person name="Fujita T."/>
            <person name="Gramzow L."/>
            <person name="Gutensohn M."/>
            <person name="Harholt J."/>
            <person name="Hattori M."/>
            <person name="Heyl A."/>
            <person name="Hirai T."/>
            <person name="Hiwatashi Y."/>
            <person name="Ishikawa M."/>
            <person name="Iwata M."/>
            <person name="Karol K.G."/>
            <person name="Koehler B."/>
            <person name="Kolukisaoglu U."/>
            <person name="Kubo M."/>
            <person name="Kurata T."/>
            <person name="Lalonde S."/>
            <person name="Li K."/>
            <person name="Li Y."/>
            <person name="Litt A."/>
            <person name="Lyons E."/>
            <person name="Manning G."/>
            <person name="Maruyama T."/>
            <person name="Michael T.P."/>
            <person name="Mikami K."/>
            <person name="Miyazaki S."/>
            <person name="Morinaga S."/>
            <person name="Murata T."/>
            <person name="Mueller-Roeber B."/>
            <person name="Nelson D.R."/>
            <person name="Obara M."/>
            <person name="Oguri Y."/>
            <person name="Olmstead R.G."/>
            <person name="Onodera N."/>
            <person name="Petersen B.L."/>
            <person name="Pils B."/>
            <person name="Prigge M."/>
            <person name="Rensing S.A."/>
            <person name="Riano-Pachon D.M."/>
            <person name="Roberts A.W."/>
            <person name="Sato Y."/>
            <person name="Scheller H.V."/>
            <person name="Schulz B."/>
            <person name="Schulz C."/>
            <person name="Shakirov E.V."/>
            <person name="Shibagaki N."/>
            <person name="Shinohara N."/>
            <person name="Shippen D.E."/>
            <person name="Soerensen I."/>
            <person name="Sotooka R."/>
            <person name="Sugimoto N."/>
            <person name="Sugita M."/>
            <person name="Sumikawa N."/>
            <person name="Tanurdzic M."/>
            <person name="Theissen G."/>
            <person name="Ulvskov P."/>
            <person name="Wakazuki S."/>
            <person name="Weng J.K."/>
            <person name="Willats W.W."/>
            <person name="Wipf D."/>
            <person name="Wolf P.G."/>
            <person name="Yang L."/>
            <person name="Zimmer A.D."/>
            <person name="Zhu Q."/>
            <person name="Mitros T."/>
            <person name="Hellsten U."/>
            <person name="Loque D."/>
            <person name="Otillar R."/>
            <person name="Salamov A."/>
            <person name="Schmutz J."/>
            <person name="Shapiro H."/>
            <person name="Lindquist E."/>
            <person name="Lucas S."/>
            <person name="Rokhsar D."/>
            <person name="Grigoriev I.V."/>
        </authorList>
    </citation>
    <scope>NUCLEOTIDE SEQUENCE [LARGE SCALE GENOMIC DNA]</scope>
</reference>
<protein>
    <recommendedName>
        <fullName evidence="3">Pyoverdine/dityrosine biosynthesis protein</fullName>
    </recommendedName>
</protein>
<dbReference type="Gramene" id="EFJ34135">
    <property type="protein sequence ID" value="EFJ34135"/>
    <property type="gene ID" value="SELMODRAFT_143086"/>
</dbReference>
<proteinExistence type="predicted"/>
<dbReference type="EMBL" id="GL377570">
    <property type="protein sequence ID" value="EFJ34135.1"/>
    <property type="molecule type" value="Genomic_DNA"/>
</dbReference>
<name>D8R0T2_SELML</name>
<evidence type="ECO:0008006" key="3">
    <source>
        <dbReference type="Google" id="ProtNLM"/>
    </source>
</evidence>
<dbReference type="Pfam" id="PF05141">
    <property type="entry name" value="DIT1_PvcA"/>
    <property type="match status" value="1"/>
</dbReference>